<protein>
    <recommendedName>
        <fullName evidence="5">Acetyl-coenzyme A carboxylase carboxyl transferase subunit beta</fullName>
        <shortName evidence="5">ACCase subunit beta</shortName>
        <shortName evidence="5">Acetyl-CoA carboxylase carboxyltransferase subunit beta</shortName>
        <ecNumber evidence="5">2.1.3.15</ecNumber>
    </recommendedName>
</protein>
<evidence type="ECO:0000256" key="3">
    <source>
        <dbReference type="ARBA" id="ARBA00022771"/>
    </source>
</evidence>
<reference evidence="7 8" key="1">
    <citation type="journal article" date="2014" name="Genome Announc.">
        <title>Complete Genome Sequences of Fish Pathogenic Weissella ceti Strains WS74 and WS105.</title>
        <authorList>
            <person name="Figueiredo H.C."/>
            <person name="Leal C.A."/>
            <person name="Dorella F.A."/>
            <person name="Carvalho A.F."/>
            <person name="Soares S.C."/>
            <person name="Pereira F.L."/>
            <person name="Azevedo V.A."/>
        </authorList>
    </citation>
    <scope>NUCLEOTIDE SEQUENCE [LARGE SCALE GENOMIC DNA]</scope>
    <source>
        <strain evidence="7 8">WS74</strain>
    </source>
</reference>
<dbReference type="SUPFAM" id="SSF52096">
    <property type="entry name" value="ClpP/crotonase"/>
    <property type="match status" value="1"/>
</dbReference>
<dbReference type="KEGG" id="wct:WS74_0560"/>
<keyword evidence="5" id="KW-0862">Zinc</keyword>
<comment type="cofactor">
    <cofactor evidence="5">
        <name>Zn(2+)</name>
        <dbReference type="ChEBI" id="CHEBI:29105"/>
    </cofactor>
    <text evidence="5">Binds 1 zinc ion per subunit.</text>
</comment>
<dbReference type="PROSITE" id="PS50980">
    <property type="entry name" value="COA_CT_NTER"/>
    <property type="match status" value="1"/>
</dbReference>
<dbReference type="GO" id="GO:0005524">
    <property type="term" value="F:ATP binding"/>
    <property type="evidence" value="ECO:0007669"/>
    <property type="project" value="UniProtKB-KW"/>
</dbReference>
<keyword evidence="5" id="KW-0067">ATP-binding</keyword>
<feature type="binding site" evidence="5">
    <location>
        <position position="35"/>
    </location>
    <ligand>
        <name>Zn(2+)</name>
        <dbReference type="ChEBI" id="CHEBI:29105"/>
    </ligand>
</feature>
<comment type="subcellular location">
    <subcellularLocation>
        <location evidence="5">Cytoplasm</location>
    </subcellularLocation>
</comment>
<comment type="similarity">
    <text evidence="5">Belongs to the AccD/PCCB family.</text>
</comment>
<dbReference type="AlphaFoldDB" id="A0A075TVB9"/>
<dbReference type="EMBL" id="CP009223">
    <property type="protein sequence ID" value="AIM62812.1"/>
    <property type="molecule type" value="Genomic_DNA"/>
</dbReference>
<dbReference type="InterPro" id="IPR034733">
    <property type="entry name" value="AcCoA_carboxyl_beta"/>
</dbReference>
<keyword evidence="5" id="KW-0547">Nucleotide-binding</keyword>
<keyword evidence="2 5" id="KW-0808">Transferase</keyword>
<dbReference type="InterPro" id="IPR000438">
    <property type="entry name" value="Acetyl_CoA_COase_Trfase_b_su"/>
</dbReference>
<dbReference type="Gene3D" id="3.90.226.10">
    <property type="entry name" value="2-enoyl-CoA Hydratase, Chain A, domain 1"/>
    <property type="match status" value="1"/>
</dbReference>
<dbReference type="OrthoDB" id="9772975at2"/>
<sequence>MLDFLKRSKKVAKVTRNTDLYDQMPAHLFVDCPYCKTRLYEKQLGTHKVCPECQYGFRLNAFERIEQVTDTFTEMDAHVTGPVVDFPGYSEKRQQVQQKTGLQEAVVTGIGTIKQTEFALGVMDTHFIMGSLGQGVGEKITRLFEYATEHELPVVLFTASGGARMQEGILSLMQMAKISGAINNHARAGLFYLVVLTDPTMGGVTASFAMDGDVILAEPHAMVGFAGRRVIEQTMHETLPVDFQRAEMLRADGHIDEVIAREQLPDVISRLITLHQPSEGMKR</sequence>
<comment type="pathway">
    <text evidence="5">Lipid metabolism; malonyl-CoA biosynthesis; malonyl-CoA from acetyl-CoA: step 1/1.</text>
</comment>
<comment type="function">
    <text evidence="5">Component of the acetyl coenzyme A carboxylase (ACC) complex. Biotin carboxylase (BC) catalyzes the carboxylation of biotin on its carrier protein (BCCP) and then the CO(2) group is transferred by the transcarboxylase to acetyl-CoA to form malonyl-CoA.</text>
</comment>
<dbReference type="EC" id="2.1.3.15" evidence="5"/>
<dbReference type="KEGG" id="wci:WS105_0557"/>
<reference evidence="8" key="2">
    <citation type="submission" date="2014-08" db="EMBL/GenBank/DDBJ databases">
        <title>Complete genome of Weissella ceti strain WS74 isolated from diseased rainbow trout in Brazil.</title>
        <authorList>
            <person name="Figueiredo H.C.P."/>
            <person name="Leal C.A.G."/>
            <person name="Pereira F.L."/>
            <person name="Soares S.C."/>
            <person name="Dorella F.A."/>
            <person name="Carvalho A.F."/>
            <person name="Azevedo V.A.C."/>
        </authorList>
    </citation>
    <scope>NUCLEOTIDE SEQUENCE [LARGE SCALE GENOMIC DNA]</scope>
    <source>
        <strain evidence="8">WS74</strain>
    </source>
</reference>
<feature type="binding site" evidence="5">
    <location>
        <position position="50"/>
    </location>
    <ligand>
        <name>Zn(2+)</name>
        <dbReference type="ChEBI" id="CHEBI:29105"/>
    </ligand>
</feature>
<evidence type="ECO:0000256" key="2">
    <source>
        <dbReference type="ARBA" id="ARBA00022679"/>
    </source>
</evidence>
<evidence type="ECO:0000256" key="4">
    <source>
        <dbReference type="ARBA" id="ARBA00023098"/>
    </source>
</evidence>
<dbReference type="Pfam" id="PF01039">
    <property type="entry name" value="Carboxyl_trans"/>
    <property type="match status" value="1"/>
</dbReference>
<evidence type="ECO:0000313" key="8">
    <source>
        <dbReference type="Proteomes" id="UP000029079"/>
    </source>
</evidence>
<keyword evidence="5" id="KW-0963">Cytoplasm</keyword>
<keyword evidence="8" id="KW-1185">Reference proteome</keyword>
<keyword evidence="3 5" id="KW-0863">Zinc-finger</keyword>
<dbReference type="STRING" id="759620.WS105_0557"/>
<dbReference type="PRINTS" id="PR01070">
    <property type="entry name" value="ACCCTRFRASEB"/>
</dbReference>
<dbReference type="GO" id="GO:0008270">
    <property type="term" value="F:zinc ion binding"/>
    <property type="evidence" value="ECO:0007669"/>
    <property type="project" value="UniProtKB-UniRule"/>
</dbReference>
<gene>
    <name evidence="5" type="primary">accD</name>
    <name evidence="7" type="ORF">WS74_0560</name>
</gene>
<evidence type="ECO:0000256" key="1">
    <source>
        <dbReference type="ARBA" id="ARBA00022516"/>
    </source>
</evidence>
<dbReference type="PANTHER" id="PTHR42995:SF5">
    <property type="entry name" value="ACETYL-COENZYME A CARBOXYLASE CARBOXYL TRANSFERASE SUBUNIT BETA, CHLOROPLASTIC"/>
    <property type="match status" value="1"/>
</dbReference>
<feature type="binding site" evidence="5">
    <location>
        <position position="53"/>
    </location>
    <ligand>
        <name>Zn(2+)</name>
        <dbReference type="ChEBI" id="CHEBI:29105"/>
    </ligand>
</feature>
<proteinExistence type="inferred from homology"/>
<dbReference type="RefSeq" id="WP_009765342.1">
    <property type="nucleotide sequence ID" value="NZ_CP009223.1"/>
</dbReference>
<dbReference type="GO" id="GO:0006633">
    <property type="term" value="P:fatty acid biosynthetic process"/>
    <property type="evidence" value="ECO:0007669"/>
    <property type="project" value="UniProtKB-KW"/>
</dbReference>
<dbReference type="GO" id="GO:0009317">
    <property type="term" value="C:acetyl-CoA carboxylase complex"/>
    <property type="evidence" value="ECO:0007669"/>
    <property type="project" value="InterPro"/>
</dbReference>
<feature type="binding site" evidence="5">
    <location>
        <position position="32"/>
    </location>
    <ligand>
        <name>Zn(2+)</name>
        <dbReference type="ChEBI" id="CHEBI:29105"/>
    </ligand>
</feature>
<dbReference type="KEGG" id="wce:WS08_0560"/>
<comment type="catalytic activity">
    <reaction evidence="5">
        <text>N(6)-carboxybiotinyl-L-lysyl-[protein] + acetyl-CoA = N(6)-biotinyl-L-lysyl-[protein] + malonyl-CoA</text>
        <dbReference type="Rhea" id="RHEA:54728"/>
        <dbReference type="Rhea" id="RHEA-COMP:10505"/>
        <dbReference type="Rhea" id="RHEA-COMP:10506"/>
        <dbReference type="ChEBI" id="CHEBI:57288"/>
        <dbReference type="ChEBI" id="CHEBI:57384"/>
        <dbReference type="ChEBI" id="CHEBI:83144"/>
        <dbReference type="ChEBI" id="CHEBI:83145"/>
        <dbReference type="EC" id="2.1.3.15"/>
    </reaction>
</comment>
<keyword evidence="5" id="KW-0479">Metal-binding</keyword>
<dbReference type="InterPro" id="IPR011762">
    <property type="entry name" value="COA_CT_N"/>
</dbReference>
<organism evidence="7 8">
    <name type="scientific">Weissella ceti</name>
    <dbReference type="NCBI Taxonomy" id="759620"/>
    <lineage>
        <taxon>Bacteria</taxon>
        <taxon>Bacillati</taxon>
        <taxon>Bacillota</taxon>
        <taxon>Bacilli</taxon>
        <taxon>Lactobacillales</taxon>
        <taxon>Lactobacillaceae</taxon>
        <taxon>Weissella</taxon>
    </lineage>
</organism>
<keyword evidence="5" id="KW-0275">Fatty acid biosynthesis</keyword>
<evidence type="ECO:0000259" key="6">
    <source>
        <dbReference type="PROSITE" id="PS50980"/>
    </source>
</evidence>
<dbReference type="InterPro" id="IPR029045">
    <property type="entry name" value="ClpP/crotonase-like_dom_sf"/>
</dbReference>
<dbReference type="GO" id="GO:0016743">
    <property type="term" value="F:carboxyl- or carbamoyltransferase activity"/>
    <property type="evidence" value="ECO:0007669"/>
    <property type="project" value="UniProtKB-UniRule"/>
</dbReference>
<keyword evidence="1 5" id="KW-0444">Lipid biosynthesis</keyword>
<dbReference type="HAMAP" id="MF_01395">
    <property type="entry name" value="AcetylCoA_CT_beta"/>
    <property type="match status" value="1"/>
</dbReference>
<name>A0A075TVB9_9LACO</name>
<keyword evidence="5" id="KW-0276">Fatty acid metabolism</keyword>
<keyword evidence="4 5" id="KW-0443">Lipid metabolism</keyword>
<comment type="caution">
    <text evidence="5">Lacks conserved residue(s) required for the propagation of feature annotation.</text>
</comment>
<dbReference type="PATRIC" id="fig|759620.7.peg.541"/>
<dbReference type="Proteomes" id="UP000029079">
    <property type="component" value="Chromosome"/>
</dbReference>
<comment type="subunit">
    <text evidence="5">Acetyl-CoA carboxylase is a heterohexamer composed of biotin carboxyl carrier protein (AccB), biotin carboxylase (AccC) and two subunits each of ACCase subunit alpha (AccA) and ACCase subunit beta (AccD).</text>
</comment>
<evidence type="ECO:0000256" key="5">
    <source>
        <dbReference type="HAMAP-Rule" id="MF_01395"/>
    </source>
</evidence>
<dbReference type="UniPathway" id="UPA00655">
    <property type="reaction ID" value="UER00711"/>
</dbReference>
<feature type="domain" description="CoA carboxyltransferase N-terminal" evidence="6">
    <location>
        <begin position="28"/>
        <end position="283"/>
    </location>
</feature>
<dbReference type="PANTHER" id="PTHR42995">
    <property type="entry name" value="ACETYL-COENZYME A CARBOXYLASE CARBOXYL TRANSFERASE SUBUNIT BETA, CHLOROPLASTIC"/>
    <property type="match status" value="1"/>
</dbReference>
<accession>A0A075TVB9</accession>
<evidence type="ECO:0000313" key="7">
    <source>
        <dbReference type="EMBL" id="AIM62812.1"/>
    </source>
</evidence>
<dbReference type="GO" id="GO:0003989">
    <property type="term" value="F:acetyl-CoA carboxylase activity"/>
    <property type="evidence" value="ECO:0007669"/>
    <property type="project" value="InterPro"/>
</dbReference>
<dbReference type="GO" id="GO:2001295">
    <property type="term" value="P:malonyl-CoA biosynthetic process"/>
    <property type="evidence" value="ECO:0007669"/>
    <property type="project" value="UniProtKB-UniRule"/>
</dbReference>